<proteinExistence type="predicted"/>
<reference evidence="1" key="1">
    <citation type="submission" date="2020-05" db="EMBL/GenBank/DDBJ databases">
        <title>Large-scale comparative analyses of tick genomes elucidate their genetic diversity and vector capacities.</title>
        <authorList>
            <person name="Jia N."/>
            <person name="Wang J."/>
            <person name="Shi W."/>
            <person name="Du L."/>
            <person name="Sun Y."/>
            <person name="Zhan W."/>
            <person name="Jiang J."/>
            <person name="Wang Q."/>
            <person name="Zhang B."/>
            <person name="Ji P."/>
            <person name="Sakyi L.B."/>
            <person name="Cui X."/>
            <person name="Yuan T."/>
            <person name="Jiang B."/>
            <person name="Yang W."/>
            <person name="Lam T.T.-Y."/>
            <person name="Chang Q."/>
            <person name="Ding S."/>
            <person name="Wang X."/>
            <person name="Zhu J."/>
            <person name="Ruan X."/>
            <person name="Zhao L."/>
            <person name="Wei J."/>
            <person name="Que T."/>
            <person name="Du C."/>
            <person name="Cheng J."/>
            <person name="Dai P."/>
            <person name="Han X."/>
            <person name="Huang E."/>
            <person name="Gao Y."/>
            <person name="Liu J."/>
            <person name="Shao H."/>
            <person name="Ye R."/>
            <person name="Li L."/>
            <person name="Wei W."/>
            <person name="Wang X."/>
            <person name="Wang C."/>
            <person name="Yang T."/>
            <person name="Huo Q."/>
            <person name="Li W."/>
            <person name="Guo W."/>
            <person name="Chen H."/>
            <person name="Zhou L."/>
            <person name="Ni X."/>
            <person name="Tian J."/>
            <person name="Zhou Y."/>
            <person name="Sheng Y."/>
            <person name="Liu T."/>
            <person name="Pan Y."/>
            <person name="Xia L."/>
            <person name="Li J."/>
            <person name="Zhao F."/>
            <person name="Cao W."/>
        </authorList>
    </citation>
    <scope>NUCLEOTIDE SEQUENCE</scope>
    <source>
        <strain evidence="1">Dsil-2018</strain>
    </source>
</reference>
<comment type="caution">
    <text evidence="1">The sequence shown here is derived from an EMBL/GenBank/DDBJ whole genome shotgun (WGS) entry which is preliminary data.</text>
</comment>
<evidence type="ECO:0000313" key="2">
    <source>
        <dbReference type="Proteomes" id="UP000821865"/>
    </source>
</evidence>
<evidence type="ECO:0000313" key="1">
    <source>
        <dbReference type="EMBL" id="KAH7950121.1"/>
    </source>
</evidence>
<organism evidence="1 2">
    <name type="scientific">Dermacentor silvarum</name>
    <name type="common">Tick</name>
    <dbReference type="NCBI Taxonomy" id="543639"/>
    <lineage>
        <taxon>Eukaryota</taxon>
        <taxon>Metazoa</taxon>
        <taxon>Ecdysozoa</taxon>
        <taxon>Arthropoda</taxon>
        <taxon>Chelicerata</taxon>
        <taxon>Arachnida</taxon>
        <taxon>Acari</taxon>
        <taxon>Parasitiformes</taxon>
        <taxon>Ixodida</taxon>
        <taxon>Ixodoidea</taxon>
        <taxon>Ixodidae</taxon>
        <taxon>Rhipicephalinae</taxon>
        <taxon>Dermacentor</taxon>
    </lineage>
</organism>
<accession>A0ACB8CSJ9</accession>
<dbReference type="EMBL" id="CM023474">
    <property type="protein sequence ID" value="KAH7950121.1"/>
    <property type="molecule type" value="Genomic_DNA"/>
</dbReference>
<keyword evidence="2" id="KW-1185">Reference proteome</keyword>
<dbReference type="Proteomes" id="UP000821865">
    <property type="component" value="Chromosome 5"/>
</dbReference>
<protein>
    <submittedName>
        <fullName evidence="1">Uncharacterized protein</fullName>
    </submittedName>
</protein>
<gene>
    <name evidence="1" type="ORF">HPB49_019807</name>
</gene>
<sequence length="204" mass="22653">MARSVRGSSAATAGQGDRFSSPPSDYRLLLPTLPSGESMHQWLLLHGDLARRLFLLEDFREPLEEAGIIKNITDIGAFQMNHIWLVKFCSKADKDALVKTGGLKVNVSFCAVMYPIQQDVTVKMHWVDFAIENESFRQGSSSFGDALEVSNDNWSVAGFEDAMSTTRVMRMRLKEGVELDDLPHLFKFGSGTVFLVGPGGRCYV</sequence>
<name>A0ACB8CSJ9_DERSI</name>